<keyword evidence="1" id="KW-0812">Transmembrane</keyword>
<dbReference type="Proteomes" id="UP001597024">
    <property type="component" value="Unassembled WGS sequence"/>
</dbReference>
<feature type="non-terminal residue" evidence="2">
    <location>
        <position position="92"/>
    </location>
</feature>
<feature type="transmembrane region" description="Helical" evidence="1">
    <location>
        <begin position="36"/>
        <end position="57"/>
    </location>
</feature>
<evidence type="ECO:0000313" key="3">
    <source>
        <dbReference type="Proteomes" id="UP001597024"/>
    </source>
</evidence>
<feature type="transmembrane region" description="Helical" evidence="1">
    <location>
        <begin position="69"/>
        <end position="91"/>
    </location>
</feature>
<organism evidence="2 3">
    <name type="scientific">Streptosporangium algeriense</name>
    <dbReference type="NCBI Taxonomy" id="1682748"/>
    <lineage>
        <taxon>Bacteria</taxon>
        <taxon>Bacillati</taxon>
        <taxon>Actinomycetota</taxon>
        <taxon>Actinomycetes</taxon>
        <taxon>Streptosporangiales</taxon>
        <taxon>Streptosporangiaceae</taxon>
        <taxon>Streptosporangium</taxon>
    </lineage>
</organism>
<accession>A0ABW3E8A4</accession>
<dbReference type="EMBL" id="JBHTHX010003437">
    <property type="protein sequence ID" value="MFD0891737.1"/>
    <property type="molecule type" value="Genomic_DNA"/>
</dbReference>
<gene>
    <name evidence="2" type="ORF">ACFQ08_44910</name>
</gene>
<protein>
    <recommendedName>
        <fullName evidence="4">Sensor histidine kinase</fullName>
    </recommendedName>
</protein>
<name>A0ABW3E8A4_9ACTN</name>
<evidence type="ECO:0000256" key="1">
    <source>
        <dbReference type="SAM" id="Phobius"/>
    </source>
</evidence>
<comment type="caution">
    <text evidence="2">The sequence shown here is derived from an EMBL/GenBank/DDBJ whole genome shotgun (WGS) entry which is preliminary data.</text>
</comment>
<proteinExistence type="predicted"/>
<evidence type="ECO:0000313" key="2">
    <source>
        <dbReference type="EMBL" id="MFD0891737.1"/>
    </source>
</evidence>
<keyword evidence="3" id="KW-1185">Reference proteome</keyword>
<evidence type="ECO:0008006" key="4">
    <source>
        <dbReference type="Google" id="ProtNLM"/>
    </source>
</evidence>
<keyword evidence="1" id="KW-0472">Membrane</keyword>
<reference evidence="3" key="1">
    <citation type="journal article" date="2019" name="Int. J. Syst. Evol. Microbiol.">
        <title>The Global Catalogue of Microorganisms (GCM) 10K type strain sequencing project: providing services to taxonomists for standard genome sequencing and annotation.</title>
        <authorList>
            <consortium name="The Broad Institute Genomics Platform"/>
            <consortium name="The Broad Institute Genome Sequencing Center for Infectious Disease"/>
            <person name="Wu L."/>
            <person name="Ma J."/>
        </authorList>
    </citation>
    <scope>NUCLEOTIDE SEQUENCE [LARGE SCALE GENOMIC DNA]</scope>
    <source>
        <strain evidence="3">CCUG 62974</strain>
    </source>
</reference>
<sequence length="92" mass="9533">MATGTRGRALTAVSLWAVLAVPVLLAGFTPRMAYPLSWLGAFMCLAVIGAGAALSRAHPLVAMLLGSGLWLAELVRGNLLTAFAAMVAFAYL</sequence>
<keyword evidence="1" id="KW-1133">Transmembrane helix</keyword>